<dbReference type="GO" id="GO:0016620">
    <property type="term" value="F:oxidoreductase activity, acting on the aldehyde or oxo group of donors, NAD or NADP as acceptor"/>
    <property type="evidence" value="ECO:0007669"/>
    <property type="project" value="InterPro"/>
</dbReference>
<dbReference type="InterPro" id="IPR016161">
    <property type="entry name" value="Ald_DH/histidinol_DH"/>
</dbReference>
<feature type="active site" evidence="3">
    <location>
        <position position="253"/>
    </location>
</feature>
<dbReference type="InterPro" id="IPR029510">
    <property type="entry name" value="Ald_DH_CS_GLU"/>
</dbReference>
<name>A0AAE3LHA1_9RALS</name>
<dbReference type="AlphaFoldDB" id="A0AAE3LHA1"/>
<evidence type="ECO:0000256" key="2">
    <source>
        <dbReference type="ARBA" id="ARBA00023002"/>
    </source>
</evidence>
<dbReference type="Proteomes" id="UP001164374">
    <property type="component" value="Unassembled WGS sequence"/>
</dbReference>
<dbReference type="PROSITE" id="PS00687">
    <property type="entry name" value="ALDEHYDE_DEHYDR_GLU"/>
    <property type="match status" value="1"/>
</dbReference>
<evidence type="ECO:0000256" key="3">
    <source>
        <dbReference type="PROSITE-ProRule" id="PRU10007"/>
    </source>
</evidence>
<evidence type="ECO:0000313" key="7">
    <source>
        <dbReference type="Proteomes" id="UP001164374"/>
    </source>
</evidence>
<dbReference type="InterPro" id="IPR016163">
    <property type="entry name" value="Ald_DH_C"/>
</dbReference>
<gene>
    <name evidence="6" type="ORF">N5I87_24950</name>
</gene>
<reference evidence="6" key="2">
    <citation type="submission" date="2023-02" db="EMBL/GenBank/DDBJ databases">
        <authorList>
            <person name="Lu C.-H."/>
        </authorList>
    </citation>
    <scope>NUCLEOTIDE SEQUENCE</scope>
    <source>
        <strain evidence="6">22TCCZM01-4</strain>
    </source>
</reference>
<feature type="domain" description="Aldehyde dehydrogenase" evidence="5">
    <location>
        <begin position="19"/>
        <end position="478"/>
    </location>
</feature>
<dbReference type="Pfam" id="PF00171">
    <property type="entry name" value="Aldedh"/>
    <property type="match status" value="1"/>
</dbReference>
<dbReference type="PANTHER" id="PTHR42804">
    <property type="entry name" value="ALDEHYDE DEHYDROGENASE"/>
    <property type="match status" value="1"/>
</dbReference>
<dbReference type="PANTHER" id="PTHR42804:SF1">
    <property type="entry name" value="ALDEHYDE DEHYDROGENASE-RELATED"/>
    <property type="match status" value="1"/>
</dbReference>
<organism evidence="6 7">
    <name type="scientific">Ralstonia mojiangensis</name>
    <dbReference type="NCBI Taxonomy" id="2953895"/>
    <lineage>
        <taxon>Bacteria</taxon>
        <taxon>Pseudomonadati</taxon>
        <taxon>Pseudomonadota</taxon>
        <taxon>Betaproteobacteria</taxon>
        <taxon>Burkholderiales</taxon>
        <taxon>Burkholderiaceae</taxon>
        <taxon>Ralstonia</taxon>
    </lineage>
</organism>
<dbReference type="SUPFAM" id="SSF53720">
    <property type="entry name" value="ALDH-like"/>
    <property type="match status" value="1"/>
</dbReference>
<reference evidence="6" key="1">
    <citation type="journal article" date="2023" name="Front. Microbiol.">
        <title>Ralstonia chuxiongensis sp. nov., Ralstonia mojiangensis sp. nov., and Ralstonia soli sp. nov., isolated from tobacco fields, are three novel species in the family Burkholderiaceae.</title>
        <authorList>
            <person name="Lu C.H."/>
            <person name="Zhang Y.Y."/>
            <person name="Jiang N."/>
            <person name="Chen W."/>
            <person name="Shao X."/>
            <person name="Zhao Z.M."/>
            <person name="Lu W.L."/>
            <person name="Hu X."/>
            <person name="Xi Y.X."/>
            <person name="Zou S.Y."/>
            <person name="Wei Q.J."/>
            <person name="Lin Z.L."/>
            <person name="Gong L."/>
            <person name="Gai X.T."/>
            <person name="Zhang L.Q."/>
            <person name="Li J.Y."/>
            <person name="Jin Y."/>
            <person name="Xia Z.Y."/>
        </authorList>
    </citation>
    <scope>NUCLEOTIDE SEQUENCE</scope>
    <source>
        <strain evidence="6">22TCCZM01-4</strain>
    </source>
</reference>
<keyword evidence="2 4" id="KW-0560">Oxidoreductase</keyword>
<protein>
    <submittedName>
        <fullName evidence="6">Aldehyde dehydrogenase family protein</fullName>
    </submittedName>
</protein>
<evidence type="ECO:0000256" key="4">
    <source>
        <dbReference type="RuleBase" id="RU003345"/>
    </source>
</evidence>
<dbReference type="CDD" id="cd07138">
    <property type="entry name" value="ALDH_CddD_SSP0762"/>
    <property type="match status" value="1"/>
</dbReference>
<dbReference type="EMBL" id="JAOCQJ010000010">
    <property type="protein sequence ID" value="MCT7319281.1"/>
    <property type="molecule type" value="Genomic_DNA"/>
</dbReference>
<dbReference type="InterPro" id="IPR016162">
    <property type="entry name" value="Ald_DH_N"/>
</dbReference>
<dbReference type="RefSeq" id="WP_260800984.1">
    <property type="nucleotide sequence ID" value="NZ_JAOCQJ010000010.1"/>
</dbReference>
<dbReference type="InterPro" id="IPR015590">
    <property type="entry name" value="Aldehyde_DH_dom"/>
</dbReference>
<evidence type="ECO:0000259" key="5">
    <source>
        <dbReference type="Pfam" id="PF00171"/>
    </source>
</evidence>
<dbReference type="Gene3D" id="3.40.605.10">
    <property type="entry name" value="Aldehyde Dehydrogenase, Chain A, domain 1"/>
    <property type="match status" value="1"/>
</dbReference>
<proteinExistence type="inferred from homology"/>
<comment type="caution">
    <text evidence="6">The sequence shown here is derived from an EMBL/GenBank/DDBJ whole genome shotgun (WGS) entry which is preliminary data.</text>
</comment>
<evidence type="ECO:0000313" key="6">
    <source>
        <dbReference type="EMBL" id="MCT7319281.1"/>
    </source>
</evidence>
<dbReference type="Gene3D" id="3.40.309.10">
    <property type="entry name" value="Aldehyde Dehydrogenase, Chain A, domain 2"/>
    <property type="match status" value="1"/>
</dbReference>
<dbReference type="FunFam" id="3.40.605.10:FF:000026">
    <property type="entry name" value="Aldehyde dehydrogenase, putative"/>
    <property type="match status" value="1"/>
</dbReference>
<dbReference type="FunFam" id="3.40.605.10:FF:000007">
    <property type="entry name" value="NAD/NADP-dependent betaine aldehyde dehydrogenase"/>
    <property type="match status" value="1"/>
</dbReference>
<comment type="similarity">
    <text evidence="1 4">Belongs to the aldehyde dehydrogenase family.</text>
</comment>
<evidence type="ECO:0000256" key="1">
    <source>
        <dbReference type="ARBA" id="ARBA00009986"/>
    </source>
</evidence>
<sequence length="484" mass="51229">MTIGKDSAHLQCAFINGRWVPPSGGGRHHDVINPATEEVSGSVVFGDEADAVFAIQAAYDAFPAYSQTPLAERIALLERIADIYERRMDDMARAITLEMGAPLHALSMPAQAPAGMMHFRATAAVAKAHAFEVQLPSTRVVKEPVGVCAMITPWNWPMNQVACKVAPALVAGCTIVLKPSQNAPYSSVLFAEILEEAGVPPGVFNMVQGEGGRLGQVLASHPLVDMVSLTGSTSAGAQVTKAAADTVKRVSLELGGKSANILLDGADFPTAVTHGVLSMMSNSGQTCTAPSRMLVPAHRLAEVQAIAVEACKRIVVGDPMDPSTTMGPIANRRQFLKVREMIQVGLDEGATLVSGGLSTVEGTDRGFYVAPTVFTVPHNMFRIAQEEIFGPVLVVIPYRDEEEAVAIANDSIYGLSGYVYGPDVDEAQRVARRMRTGMVHLNGAGVDPIAPFGGYKQSGNGREWGAAGIDEFLETKSIMGATGN</sequence>
<accession>A0AAE3LHA1</accession>